<comment type="function">
    <text evidence="3">Required for maturation of urease via the functional incorporation of the urease nickel metallocenter.</text>
</comment>
<dbReference type="Pfam" id="PF01730">
    <property type="entry name" value="UreF"/>
    <property type="match status" value="1"/>
</dbReference>
<accession>A0A0D0K3A2</accession>
<reference evidence="4 5" key="1">
    <citation type="submission" date="2014-12" db="EMBL/GenBank/DDBJ databases">
        <title>16Stimator: statistical estimation of ribosomal gene copy numbers from draft genome assemblies.</title>
        <authorList>
            <person name="Perisin M.A."/>
            <person name="Vetter M."/>
            <person name="Gilbert J.A."/>
            <person name="Bergelson J."/>
        </authorList>
    </citation>
    <scope>NUCLEOTIDE SEQUENCE [LARGE SCALE GENOMIC DNA]</scope>
    <source>
        <strain evidence="4 5">MEJ076</strain>
    </source>
</reference>
<comment type="subcellular location">
    <subcellularLocation>
        <location evidence="3">Cytoplasm</location>
    </subcellularLocation>
</comment>
<dbReference type="PIRSF" id="PIRSF009467">
    <property type="entry name" value="Ureas_acces_UreF"/>
    <property type="match status" value="1"/>
</dbReference>
<dbReference type="Gene3D" id="1.10.4190.10">
    <property type="entry name" value="Urease accessory protein UreF"/>
    <property type="match status" value="1"/>
</dbReference>
<sequence>MSVSRNVDALLKLLAWMSPAFPVGAFSYSGGLESVVNDRRLSRASELHDWISLLLRRGALWNDAVLLAQAWRCHADGEELAELCELGRALAGSAERYRETVLLGDAFLAAATAWPQEVLSRLSKETPYPVAVGAVASAHGVGIEDTLAAYLHSGVSQFVSAGIRLGISGQKDGVTILANLETEIAGVAARAAASTLAELGSATILADTASMRHEIQETRLFRS</sequence>
<gene>
    <name evidence="3" type="primary">ureF</name>
    <name evidence="4" type="ORF">RU07_09835</name>
</gene>
<evidence type="ECO:0000256" key="1">
    <source>
        <dbReference type="ARBA" id="ARBA00022988"/>
    </source>
</evidence>
<keyword evidence="2 3" id="KW-0143">Chaperone</keyword>
<evidence type="ECO:0000313" key="4">
    <source>
        <dbReference type="EMBL" id="KIQ02883.1"/>
    </source>
</evidence>
<proteinExistence type="inferred from homology"/>
<protein>
    <recommendedName>
        <fullName evidence="3">Urease accessory protein UreF</fullName>
    </recommendedName>
</protein>
<dbReference type="GO" id="GO:0016151">
    <property type="term" value="F:nickel cation binding"/>
    <property type="evidence" value="ECO:0007669"/>
    <property type="project" value="UniProtKB-UniRule"/>
</dbReference>
<dbReference type="OrthoDB" id="9798772at2"/>
<comment type="caution">
    <text evidence="4">The sequence shown here is derived from an EMBL/GenBank/DDBJ whole genome shotgun (WGS) entry which is preliminary data.</text>
</comment>
<comment type="subunit">
    <text evidence="3">UreD, UreF and UreG form a complex that acts as a GTP-hydrolysis-dependent molecular chaperone, activating the urease apoprotein by helping to assemble the nickel containing metallocenter of UreC. The UreE protein probably delivers the nickel.</text>
</comment>
<dbReference type="HAMAP" id="MF_01385">
    <property type="entry name" value="UreF"/>
    <property type="match status" value="1"/>
</dbReference>
<keyword evidence="3" id="KW-0963">Cytoplasm</keyword>
<evidence type="ECO:0000256" key="3">
    <source>
        <dbReference type="HAMAP-Rule" id="MF_01385"/>
    </source>
</evidence>
<evidence type="ECO:0000256" key="2">
    <source>
        <dbReference type="ARBA" id="ARBA00023186"/>
    </source>
</evidence>
<dbReference type="InterPro" id="IPR002639">
    <property type="entry name" value="UreF"/>
</dbReference>
<dbReference type="PANTHER" id="PTHR33620:SF1">
    <property type="entry name" value="UREASE ACCESSORY PROTEIN F"/>
    <property type="match status" value="1"/>
</dbReference>
<keyword evidence="1 3" id="KW-0996">Nickel insertion</keyword>
<dbReference type="EMBL" id="JXQV01000009">
    <property type="protein sequence ID" value="KIQ02883.1"/>
    <property type="molecule type" value="Genomic_DNA"/>
</dbReference>
<comment type="similarity">
    <text evidence="3">Belongs to the UreF family.</text>
</comment>
<dbReference type="InterPro" id="IPR038277">
    <property type="entry name" value="UreF_sf"/>
</dbReference>
<dbReference type="AlphaFoldDB" id="A0A0D0K3A2"/>
<dbReference type="Proteomes" id="UP000035017">
    <property type="component" value="Unassembled WGS sequence"/>
</dbReference>
<dbReference type="PANTHER" id="PTHR33620">
    <property type="entry name" value="UREASE ACCESSORY PROTEIN F"/>
    <property type="match status" value="1"/>
</dbReference>
<evidence type="ECO:0000313" key="5">
    <source>
        <dbReference type="Proteomes" id="UP000035017"/>
    </source>
</evidence>
<name>A0A0D0K3A2_AGRTU</name>
<dbReference type="GO" id="GO:0005737">
    <property type="term" value="C:cytoplasm"/>
    <property type="evidence" value="ECO:0007669"/>
    <property type="project" value="UniProtKB-SubCell"/>
</dbReference>
<organism evidence="4 5">
    <name type="scientific">Agrobacterium tumefaciens</name>
    <dbReference type="NCBI Taxonomy" id="358"/>
    <lineage>
        <taxon>Bacteria</taxon>
        <taxon>Pseudomonadati</taxon>
        <taxon>Pseudomonadota</taxon>
        <taxon>Alphaproteobacteria</taxon>
        <taxon>Hyphomicrobiales</taxon>
        <taxon>Rhizobiaceae</taxon>
        <taxon>Rhizobium/Agrobacterium group</taxon>
        <taxon>Agrobacterium</taxon>
        <taxon>Agrobacterium tumefaciens complex</taxon>
    </lineage>
</organism>